<dbReference type="InterPro" id="IPR041679">
    <property type="entry name" value="DNA2/NAM7-like_C"/>
</dbReference>
<dbReference type="InterPro" id="IPR027417">
    <property type="entry name" value="P-loop_NTPase"/>
</dbReference>
<evidence type="ECO:0000259" key="5">
    <source>
        <dbReference type="Pfam" id="PF18741"/>
    </source>
</evidence>
<keyword evidence="7" id="KW-1185">Reference proteome</keyword>
<accession>A0ABM9IEM5</accession>
<dbReference type="SUPFAM" id="SSF52540">
    <property type="entry name" value="P-loop containing nucleoside triphosphate hydrolases"/>
    <property type="match status" value="1"/>
</dbReference>
<dbReference type="Pfam" id="PF13086">
    <property type="entry name" value="AAA_11"/>
    <property type="match status" value="1"/>
</dbReference>
<dbReference type="Pfam" id="PF18741">
    <property type="entry name" value="MTES_1575"/>
    <property type="match status" value="1"/>
</dbReference>
<feature type="compositionally biased region" description="Basic and acidic residues" evidence="2">
    <location>
        <begin position="352"/>
        <end position="365"/>
    </location>
</feature>
<gene>
    <name evidence="6" type="ORF">MFUM_1826</name>
</gene>
<evidence type="ECO:0000259" key="3">
    <source>
        <dbReference type="Pfam" id="PF13086"/>
    </source>
</evidence>
<evidence type="ECO:0000256" key="1">
    <source>
        <dbReference type="SAM" id="Coils"/>
    </source>
</evidence>
<dbReference type="InterPro" id="IPR041677">
    <property type="entry name" value="DNA2/NAM7_AAA_11"/>
</dbReference>
<dbReference type="PANTHER" id="PTHR10887">
    <property type="entry name" value="DNA2/NAM7 HELICASE FAMILY"/>
    <property type="match status" value="1"/>
</dbReference>
<dbReference type="Proteomes" id="UP001161497">
    <property type="component" value="Chromosome"/>
</dbReference>
<evidence type="ECO:0000256" key="2">
    <source>
        <dbReference type="SAM" id="MobiDB-lite"/>
    </source>
</evidence>
<dbReference type="Gene3D" id="3.40.960.10">
    <property type="entry name" value="VSR Endonuclease"/>
    <property type="match status" value="1"/>
</dbReference>
<dbReference type="Pfam" id="PF13087">
    <property type="entry name" value="AAA_12"/>
    <property type="match status" value="1"/>
</dbReference>
<evidence type="ECO:0000259" key="4">
    <source>
        <dbReference type="Pfam" id="PF13087"/>
    </source>
</evidence>
<organism evidence="6 7">
    <name type="scientific">Candidatus Methylacidiphilum fumarolicum</name>
    <dbReference type="NCBI Taxonomy" id="591154"/>
    <lineage>
        <taxon>Bacteria</taxon>
        <taxon>Pseudomonadati</taxon>
        <taxon>Verrucomicrobiota</taxon>
        <taxon>Methylacidiphilae</taxon>
        <taxon>Methylacidiphilales</taxon>
        <taxon>Methylacidiphilaceae</taxon>
        <taxon>Methylacidiphilum (ex Ratnadevi et al. 2023)</taxon>
    </lineage>
</organism>
<name>A0ABM9IEM5_9BACT</name>
<keyword evidence="1" id="KW-0175">Coiled coil</keyword>
<feature type="domain" description="DNA2/NAM7 helicase-like C-terminal" evidence="4">
    <location>
        <begin position="1136"/>
        <end position="1322"/>
    </location>
</feature>
<dbReference type="InterPro" id="IPR047187">
    <property type="entry name" value="SF1_C_Upf1"/>
</dbReference>
<dbReference type="Gene3D" id="3.40.50.300">
    <property type="entry name" value="P-loop containing nucleotide triphosphate hydrolases"/>
    <property type="match status" value="3"/>
</dbReference>
<sequence length="1700" mass="193087">MPKAMSKGAALLAFLKDSAAIRRRRISSYGSEERVLWFAEIPREADECRSPFLKNCGEDSGEVWLEVRKKRMPLRPSVPSAVADWVQSGTLDDPNNEPELLCEITVLVERKMPDLDETKGIQSGIVQKVPELRRLTDFPQIQDAWLEYLVDKWEPWAQEMRNWGGVQSVYKDLYFMHRRLEEAEERYELVLAIGYLQWRDPTGVIIKRHVLTAPAELTFDAARGQLSVVPAATFDTFKVELDMIEPQHRPRLNKDMLDNYLETLDIQAWDNDHVAPLLRKIANRLSVDAQVDMSFDHAGNIDERPRLSFSPAVVLRERRSTAYDELICKFQEGATVGVLQGTPPWEHLLREGESPRVAADSHEESSAAGPVEESRPLFPLPYNEEQKQIVQRLQTGSCVLVKGPPGTGKSHTIANLICHLLARGDRVLVTAHAAKALAVLRGLLPSDIQDLCVTALGSSREDQRLLEDSVHGILRRMNEWPGSEAAHRAIQEAEADLRALEGELARVERDLQEFREAETYSHELSGGYSGTAAQIARKLSEQEQEFGWVSEVSADAPFPLDPSETDFLAEVHVGLTAGTRAELFLEIGDAELLSPNEFEDLIERMKEAEMSARRASGLVDAAKPELLEATGTEQLLKLHSAIQVLTNHALRAERVLGVISVNVLQDLLASAEARWTRRVADSEGLLTRAKRLIEAISSARIELPDKIAGDKLRADIERLLAHLEAGGWMGFFILAPRVVRETRYIARYCRVDGKKVVDIEQLRCVRDYLDLRSISCELQRLWEASLLDVSSLRQAISRAEELTEGVNELLAFFNSDHAVLLVTAFGPNRTELASANGRSEWLKIINALLDLRRFHDVQQELDWLIDTVRRLRLGSKAHSCLSSLENAARSRDVAAWRTAWQERERLKQEKLRLERYESLLDTLGSSCPALADLLRSTEGNTGWSERILRLKEAWHWAAARSWLRQLSNSSAYETRVQDYHRFKRKIEKATEKLASLRAWKAFFDRLDERTIQSLNAWTKTVERIGKGTGKHAHKNRRTARRYLKDCVPRIPAWIMPLHKLWASVDAVPGLFETVVVDEASQAGIDALVLLLLAKRIVVVGDDKQNSPEAVGIEEREIECLVREHLSQFHYRDEFRLDSSLFDHAERTFGSHISLREHFRCVPEIIRFSNDLCYRDAPLIPLRQAPPERLKPLRSRFVAEGSCVGEGQRIVNRAEAEALVETVVGLVNDKNYEGKTIGVIALQGHAQSQLIDSLLAQRLEPRVIEERRLRCGEPAMFQGDERDVIFLSLVISPNVHSRALTRLSEQRRFNVAMSRARDQVWLFYSIKPHDLAPDDLRRQLISFFESPQVVDLFFEDLNQLERAARGPRRLHTQPDPYESWFEVDVALELLRCRYRIRPQVKVANYRIDLVVEGIEARLAIECDGEEWHGLEQYDRDMKRQRQLERAGWRFVRVRESDFYADRQRALATVLEACEELGIRPLKFVEGTQRGQMGDPAPDRNSTRATLEVTTVESEVTEESAPEAEESSVVVGPFTGYSKASGFPDPREASIANIQEILRQIIERDGPLTRSSVYRLYVEGCPYLQRVGQTVRQELNRALGAMLRAGEIVQEDELGDGSPEGQVVRIKGTPAVNMRPAGRRDLIDIPPSELIAVLRQKDMLTFMSDANYEVPFRAILEHYHFTRLTKSRKAYLTRVVKRAASG</sequence>
<dbReference type="InterPro" id="IPR045055">
    <property type="entry name" value="DNA2/NAM7-like"/>
</dbReference>
<keyword evidence="6" id="KW-0251">Elongation factor</keyword>
<protein>
    <submittedName>
        <fullName evidence="6">Transcription elongation factor GreA/GreB domain protein</fullName>
    </submittedName>
</protein>
<feature type="domain" description="DNA2/NAM7 helicase helicase" evidence="3">
    <location>
        <begin position="382"/>
        <end position="543"/>
    </location>
</feature>
<dbReference type="CDD" id="cd18808">
    <property type="entry name" value="SF1_C_Upf1"/>
    <property type="match status" value="1"/>
</dbReference>
<evidence type="ECO:0000313" key="7">
    <source>
        <dbReference type="Proteomes" id="UP001161497"/>
    </source>
</evidence>
<feature type="coiled-coil region" evidence="1">
    <location>
        <begin position="483"/>
        <end position="517"/>
    </location>
</feature>
<feature type="region of interest" description="Disordered" evidence="2">
    <location>
        <begin position="352"/>
        <end position="375"/>
    </location>
</feature>
<evidence type="ECO:0000313" key="6">
    <source>
        <dbReference type="EMBL" id="CAI9086149.1"/>
    </source>
</evidence>
<dbReference type="PANTHER" id="PTHR10887:SF495">
    <property type="entry name" value="HELICASE SENATAXIN ISOFORM X1-RELATED"/>
    <property type="match status" value="1"/>
</dbReference>
<reference evidence="6" key="1">
    <citation type="submission" date="2023-03" db="EMBL/GenBank/DDBJ databases">
        <authorList>
            <person name="Cremers G."/>
            <person name="Picone N."/>
        </authorList>
    </citation>
    <scope>NUCLEOTIDE SEQUENCE</scope>
    <source>
        <strain evidence="6">Sample_alias</strain>
    </source>
</reference>
<dbReference type="InterPro" id="IPR049468">
    <property type="entry name" value="Restrct_endonuc-II-like_dom"/>
</dbReference>
<dbReference type="GO" id="GO:0003746">
    <property type="term" value="F:translation elongation factor activity"/>
    <property type="evidence" value="ECO:0007669"/>
    <property type="project" value="UniProtKB-KW"/>
</dbReference>
<feature type="domain" description="Restriction endonuclease type II-like" evidence="5">
    <location>
        <begin position="1380"/>
        <end position="1471"/>
    </location>
</feature>
<keyword evidence="6" id="KW-0648">Protein biosynthesis</keyword>
<proteinExistence type="predicted"/>
<dbReference type="EMBL" id="OX458932">
    <property type="protein sequence ID" value="CAI9086149.1"/>
    <property type="molecule type" value="Genomic_DNA"/>
</dbReference>